<evidence type="ECO:0000313" key="9">
    <source>
        <dbReference type="EMBL" id="VDK87508.1"/>
    </source>
</evidence>
<dbReference type="PROSITE" id="PS00010">
    <property type="entry name" value="ASX_HYDROXYL"/>
    <property type="match status" value="2"/>
</dbReference>
<dbReference type="GO" id="GO:0007219">
    <property type="term" value="P:Notch signaling pathway"/>
    <property type="evidence" value="ECO:0007669"/>
    <property type="project" value="TreeGrafter"/>
</dbReference>
<accession>A0A3P6V5P7</accession>
<evidence type="ECO:0000256" key="5">
    <source>
        <dbReference type="ARBA" id="ARBA00023180"/>
    </source>
</evidence>
<dbReference type="InterPro" id="IPR000152">
    <property type="entry name" value="EGF-type_Asp/Asn_hydroxyl_site"/>
</dbReference>
<dbReference type="SMART" id="SM00179">
    <property type="entry name" value="EGF_CA"/>
    <property type="match status" value="2"/>
</dbReference>
<gene>
    <name evidence="9" type="ORF">NLS_LOCUS8190</name>
</gene>
<feature type="disulfide bond" evidence="6">
    <location>
        <begin position="82"/>
        <end position="91"/>
    </location>
</feature>
<evidence type="ECO:0000259" key="8">
    <source>
        <dbReference type="PROSITE" id="PS50026"/>
    </source>
</evidence>
<evidence type="ECO:0000256" key="2">
    <source>
        <dbReference type="ARBA" id="ARBA00022729"/>
    </source>
</evidence>
<dbReference type="SUPFAM" id="SSF57196">
    <property type="entry name" value="EGF/Laminin"/>
    <property type="match status" value="2"/>
</dbReference>
<dbReference type="GO" id="GO:0005509">
    <property type="term" value="F:calcium ion binding"/>
    <property type="evidence" value="ECO:0007669"/>
    <property type="project" value="InterPro"/>
</dbReference>
<dbReference type="Gene3D" id="2.10.25.10">
    <property type="entry name" value="Laminin"/>
    <property type="match status" value="2"/>
</dbReference>
<name>A0A3P6V5P7_LITSI</name>
<keyword evidence="4 6" id="KW-1015">Disulfide bond</keyword>
<dbReference type="STRING" id="42156.A0A3P6V5P7"/>
<feature type="disulfide bond" evidence="6">
    <location>
        <begin position="120"/>
        <end position="129"/>
    </location>
</feature>
<dbReference type="InterPro" id="IPR000742">
    <property type="entry name" value="EGF"/>
</dbReference>
<dbReference type="OrthoDB" id="5912267at2759"/>
<evidence type="ECO:0000256" key="1">
    <source>
        <dbReference type="ARBA" id="ARBA00022536"/>
    </source>
</evidence>
<dbReference type="PROSITE" id="PS00022">
    <property type="entry name" value="EGF_1"/>
    <property type="match status" value="2"/>
</dbReference>
<protein>
    <recommendedName>
        <fullName evidence="8">EGF-like domain-containing protein</fullName>
    </recommendedName>
</protein>
<keyword evidence="3" id="KW-0677">Repeat</keyword>
<feature type="chain" id="PRO_5018099973" description="EGF-like domain-containing protein" evidence="7">
    <location>
        <begin position="23"/>
        <end position="139"/>
    </location>
</feature>
<dbReference type="Pfam" id="PF00008">
    <property type="entry name" value="EGF"/>
    <property type="match status" value="1"/>
</dbReference>
<dbReference type="PANTHER" id="PTHR12916">
    <property type="entry name" value="CYTOCHROME C OXIDASE POLYPEPTIDE VIC-2"/>
    <property type="match status" value="1"/>
</dbReference>
<keyword evidence="5" id="KW-0325">Glycoprotein</keyword>
<dbReference type="PROSITE" id="PS01187">
    <property type="entry name" value="EGF_CA"/>
    <property type="match status" value="1"/>
</dbReference>
<feature type="domain" description="EGF-like" evidence="8">
    <location>
        <begin position="94"/>
        <end position="130"/>
    </location>
</feature>
<dbReference type="InterPro" id="IPR013032">
    <property type="entry name" value="EGF-like_CS"/>
</dbReference>
<dbReference type="Pfam" id="PF12661">
    <property type="entry name" value="hEGF"/>
    <property type="match status" value="1"/>
</dbReference>
<reference evidence="9 10" key="1">
    <citation type="submission" date="2018-08" db="EMBL/GenBank/DDBJ databases">
        <authorList>
            <person name="Laetsch R D."/>
            <person name="Stevens L."/>
            <person name="Kumar S."/>
            <person name="Blaxter L. M."/>
        </authorList>
    </citation>
    <scope>NUCLEOTIDE SEQUENCE [LARGE SCALE GENOMIC DNA]</scope>
</reference>
<keyword evidence="1 6" id="KW-0245">EGF-like domain</keyword>
<keyword evidence="2 7" id="KW-0732">Signal</keyword>
<dbReference type="FunFam" id="2.10.25.10:FF:000143">
    <property type="entry name" value="Protein crumbs 1"/>
    <property type="match status" value="1"/>
</dbReference>
<evidence type="ECO:0000256" key="4">
    <source>
        <dbReference type="ARBA" id="ARBA00023157"/>
    </source>
</evidence>
<dbReference type="PROSITE" id="PS01186">
    <property type="entry name" value="EGF_2"/>
    <property type="match status" value="2"/>
</dbReference>
<dbReference type="Proteomes" id="UP000277928">
    <property type="component" value="Unassembled WGS sequence"/>
</dbReference>
<dbReference type="InterPro" id="IPR001881">
    <property type="entry name" value="EGF-like_Ca-bd_dom"/>
</dbReference>
<dbReference type="PRINTS" id="PR00010">
    <property type="entry name" value="EGFBLOOD"/>
</dbReference>
<dbReference type="AlphaFoldDB" id="A0A3P6V5P7"/>
<dbReference type="SMART" id="SM00181">
    <property type="entry name" value="EGF"/>
    <property type="match status" value="2"/>
</dbReference>
<sequence>MIVQQIIHVLMVVLAQIHLVHISVVAPMDIPGKIVKMIEMIAYQPLKLIHTHDRNEKGTERTNPCLNGGRCVDELNGYHCECLVGFTGRQCATNIDECESLPCENGASCIDHVNGFECVCRRGFSGTFCQTNDNDCQSG</sequence>
<organism evidence="9 10">
    <name type="scientific">Litomosoides sigmodontis</name>
    <name type="common">Filarial nematode worm</name>
    <dbReference type="NCBI Taxonomy" id="42156"/>
    <lineage>
        <taxon>Eukaryota</taxon>
        <taxon>Metazoa</taxon>
        <taxon>Ecdysozoa</taxon>
        <taxon>Nematoda</taxon>
        <taxon>Chromadorea</taxon>
        <taxon>Rhabditida</taxon>
        <taxon>Spirurina</taxon>
        <taxon>Spiruromorpha</taxon>
        <taxon>Filarioidea</taxon>
        <taxon>Onchocercidae</taxon>
        <taxon>Litomosoides</taxon>
    </lineage>
</organism>
<dbReference type="FunFam" id="2.10.25.10:FF:000122">
    <property type="entry name" value="Protein crumbs homolog 2"/>
    <property type="match status" value="1"/>
</dbReference>
<proteinExistence type="predicted"/>
<evidence type="ECO:0000256" key="7">
    <source>
        <dbReference type="SAM" id="SignalP"/>
    </source>
</evidence>
<evidence type="ECO:0000313" key="10">
    <source>
        <dbReference type="Proteomes" id="UP000277928"/>
    </source>
</evidence>
<feature type="domain" description="EGF-like" evidence="8">
    <location>
        <begin position="57"/>
        <end position="92"/>
    </location>
</feature>
<dbReference type="GO" id="GO:0005112">
    <property type="term" value="F:Notch binding"/>
    <property type="evidence" value="ECO:0007669"/>
    <property type="project" value="TreeGrafter"/>
</dbReference>
<comment type="caution">
    <text evidence="6">Lacks conserved residue(s) required for the propagation of feature annotation.</text>
</comment>
<feature type="signal peptide" evidence="7">
    <location>
        <begin position="1"/>
        <end position="22"/>
    </location>
</feature>
<dbReference type="PROSITE" id="PS50026">
    <property type="entry name" value="EGF_3"/>
    <property type="match status" value="2"/>
</dbReference>
<dbReference type="PANTHER" id="PTHR12916:SF4">
    <property type="entry name" value="UNINFLATABLE, ISOFORM C"/>
    <property type="match status" value="1"/>
</dbReference>
<dbReference type="CDD" id="cd00054">
    <property type="entry name" value="EGF_CA"/>
    <property type="match status" value="2"/>
</dbReference>
<dbReference type="EMBL" id="UYRX01000980">
    <property type="protein sequence ID" value="VDK87508.1"/>
    <property type="molecule type" value="Genomic_DNA"/>
</dbReference>
<dbReference type="InterPro" id="IPR018097">
    <property type="entry name" value="EGF_Ca-bd_CS"/>
</dbReference>
<keyword evidence="10" id="KW-1185">Reference proteome</keyword>
<evidence type="ECO:0000256" key="6">
    <source>
        <dbReference type="PROSITE-ProRule" id="PRU00076"/>
    </source>
</evidence>
<evidence type="ECO:0000256" key="3">
    <source>
        <dbReference type="ARBA" id="ARBA00022737"/>
    </source>
</evidence>